<keyword evidence="2" id="KW-1185">Reference proteome</keyword>
<dbReference type="AlphaFoldDB" id="A0A1N6TI59"/>
<reference evidence="2" key="1">
    <citation type="submission" date="2017-01" db="EMBL/GenBank/DDBJ databases">
        <authorList>
            <person name="Varghese N."/>
            <person name="Submissions S."/>
        </authorList>
    </citation>
    <scope>NUCLEOTIDE SEQUENCE [LARGE SCALE GENOMIC DNA]</scope>
    <source>
        <strain evidence="2">ATCC 12950</strain>
    </source>
</reference>
<gene>
    <name evidence="1" type="ORF">SAMN05421833_102372</name>
</gene>
<evidence type="ECO:0000313" key="1">
    <source>
        <dbReference type="EMBL" id="SIQ53023.1"/>
    </source>
</evidence>
<dbReference type="Proteomes" id="UP000186096">
    <property type="component" value="Unassembled WGS sequence"/>
</dbReference>
<name>A0A1N6TI59_9ACTN</name>
<sequence length="126" mass="13256">MQFTRPQFAGHANVPRMHGELGIEHSGVDRASLRLTEHGDEFVTALAHLRERAGSASWGDDGLFGAFVAAYNRCALTAVEAYAHLGGTVGGTGDALAVARRRVSDAEGDAGRQIAGAHDETGRAWA</sequence>
<organism evidence="1 2">
    <name type="scientific">Microbispora rosea</name>
    <dbReference type="NCBI Taxonomy" id="58117"/>
    <lineage>
        <taxon>Bacteria</taxon>
        <taxon>Bacillati</taxon>
        <taxon>Actinomycetota</taxon>
        <taxon>Actinomycetes</taxon>
        <taxon>Streptosporangiales</taxon>
        <taxon>Streptosporangiaceae</taxon>
        <taxon>Microbispora</taxon>
    </lineage>
</organism>
<dbReference type="STRING" id="58117.SAMN05421833_102372"/>
<proteinExistence type="predicted"/>
<evidence type="ECO:0008006" key="3">
    <source>
        <dbReference type="Google" id="ProtNLM"/>
    </source>
</evidence>
<accession>A0A1N6TI59</accession>
<dbReference type="EMBL" id="FTNI01000002">
    <property type="protein sequence ID" value="SIQ53023.1"/>
    <property type="molecule type" value="Genomic_DNA"/>
</dbReference>
<protein>
    <recommendedName>
        <fullName evidence="3">Excreted virulence factor EspC, type VII ESX diderm</fullName>
    </recommendedName>
</protein>
<evidence type="ECO:0000313" key="2">
    <source>
        <dbReference type="Proteomes" id="UP000186096"/>
    </source>
</evidence>